<evidence type="ECO:0000313" key="1">
    <source>
        <dbReference type="EMBL" id="TCP62041.1"/>
    </source>
</evidence>
<reference evidence="1 2" key="1">
    <citation type="submission" date="2019-03" db="EMBL/GenBank/DDBJ databases">
        <title>Genomic Encyclopedia of Type Strains, Phase IV (KMG-IV): sequencing the most valuable type-strain genomes for metagenomic binning, comparative biology and taxonomic classification.</title>
        <authorList>
            <person name="Goeker M."/>
        </authorList>
    </citation>
    <scope>NUCLEOTIDE SEQUENCE [LARGE SCALE GENOMIC DNA]</scope>
    <source>
        <strain evidence="1 2">DSM 11170</strain>
    </source>
</reference>
<evidence type="ECO:0000313" key="2">
    <source>
        <dbReference type="Proteomes" id="UP000294813"/>
    </source>
</evidence>
<dbReference type="RefSeq" id="WP_131920089.1">
    <property type="nucleotide sequence ID" value="NZ_JAOQNU010000024.1"/>
</dbReference>
<comment type="caution">
    <text evidence="1">The sequence shown here is derived from an EMBL/GenBank/DDBJ whole genome shotgun (WGS) entry which is preliminary data.</text>
</comment>
<dbReference type="EMBL" id="SLXT01000024">
    <property type="protein sequence ID" value="TCP62041.1"/>
    <property type="molecule type" value="Genomic_DNA"/>
</dbReference>
<gene>
    <name evidence="1" type="ORF">EDD73_12414</name>
</gene>
<proteinExistence type="predicted"/>
<organism evidence="1 2">
    <name type="scientific">Heliophilum fasciatum</name>
    <dbReference type="NCBI Taxonomy" id="35700"/>
    <lineage>
        <taxon>Bacteria</taxon>
        <taxon>Bacillati</taxon>
        <taxon>Bacillota</taxon>
        <taxon>Clostridia</taxon>
        <taxon>Eubacteriales</taxon>
        <taxon>Heliobacteriaceae</taxon>
        <taxon>Heliophilum</taxon>
    </lineage>
</organism>
<protein>
    <submittedName>
        <fullName evidence="1">Uncharacterized protein</fullName>
    </submittedName>
</protein>
<dbReference type="Proteomes" id="UP000294813">
    <property type="component" value="Unassembled WGS sequence"/>
</dbReference>
<name>A0A4R2RQC9_9FIRM</name>
<accession>A0A4R2RQC9</accession>
<keyword evidence="2" id="KW-1185">Reference proteome</keyword>
<dbReference type="AlphaFoldDB" id="A0A4R2RQC9"/>
<sequence>MFRKMMRNKKILLIIIISISSIIGSSDINTWLEFFFGKERKQQITDSIFSFNRKYHITAMIDYNDTDKSDQKIEAHMTIQWQPKESEEKQKSVQSGATAEKEIPSKWFQWVSKLGF</sequence>